<keyword evidence="5" id="KW-1185">Reference proteome</keyword>
<evidence type="ECO:0000313" key="3">
    <source>
        <dbReference type="EMBL" id="OXB19242.1"/>
    </source>
</evidence>
<gene>
    <name evidence="3" type="ORF">B0A71_11875</name>
    <name evidence="2" type="ORF">BHE19_12995</name>
</gene>
<dbReference type="OrthoDB" id="9812600at2"/>
<organism evidence="2 4">
    <name type="scientific">Flavobacterium tructae</name>
    <dbReference type="NCBI Taxonomy" id="1114873"/>
    <lineage>
        <taxon>Bacteria</taxon>
        <taxon>Pseudomonadati</taxon>
        <taxon>Bacteroidota</taxon>
        <taxon>Flavobacteriia</taxon>
        <taxon>Flavobacteriales</taxon>
        <taxon>Flavobacteriaceae</taxon>
        <taxon>Flavobacterium</taxon>
    </lineage>
</organism>
<dbReference type="SUPFAM" id="SSF53335">
    <property type="entry name" value="S-adenosyl-L-methionine-dependent methyltransferases"/>
    <property type="match status" value="1"/>
</dbReference>
<dbReference type="InterPro" id="IPR006342">
    <property type="entry name" value="FkbM_mtfrase"/>
</dbReference>
<dbReference type="Gene3D" id="3.40.50.150">
    <property type="entry name" value="Vaccinia Virus protein VP39"/>
    <property type="match status" value="1"/>
</dbReference>
<dbReference type="AlphaFoldDB" id="A0A1S1J4D4"/>
<dbReference type="EMBL" id="MIKE01000024">
    <property type="protein sequence ID" value="OHT44620.1"/>
    <property type="molecule type" value="Genomic_DNA"/>
</dbReference>
<dbReference type="Proteomes" id="UP000180252">
    <property type="component" value="Unassembled WGS sequence"/>
</dbReference>
<evidence type="ECO:0000259" key="1">
    <source>
        <dbReference type="Pfam" id="PF05050"/>
    </source>
</evidence>
<dbReference type="EMBL" id="MUHG01000018">
    <property type="protein sequence ID" value="OXB19242.1"/>
    <property type="molecule type" value="Genomic_DNA"/>
</dbReference>
<accession>A0A1S1J4D4</accession>
<evidence type="ECO:0000313" key="4">
    <source>
        <dbReference type="Proteomes" id="UP000180252"/>
    </source>
</evidence>
<evidence type="ECO:0000313" key="5">
    <source>
        <dbReference type="Proteomes" id="UP000198319"/>
    </source>
</evidence>
<name>A0A1S1J4D4_9FLAO</name>
<proteinExistence type="predicted"/>
<dbReference type="NCBIfam" id="TIGR01444">
    <property type="entry name" value="fkbM_fam"/>
    <property type="match status" value="1"/>
</dbReference>
<dbReference type="Pfam" id="PF05050">
    <property type="entry name" value="Methyltransf_21"/>
    <property type="match status" value="1"/>
</dbReference>
<evidence type="ECO:0000313" key="2">
    <source>
        <dbReference type="EMBL" id="OHT44620.1"/>
    </source>
</evidence>
<dbReference type="InterPro" id="IPR029063">
    <property type="entry name" value="SAM-dependent_MTases_sf"/>
</dbReference>
<reference evidence="4" key="2">
    <citation type="submission" date="2016-09" db="EMBL/GenBank/DDBJ databases">
        <authorList>
            <person name="Chen S."/>
            <person name="Walker E."/>
        </authorList>
    </citation>
    <scope>NUCLEOTIDE SEQUENCE [LARGE SCALE GENOMIC DNA]</scope>
    <source>
        <strain evidence="4">MSU</strain>
    </source>
</reference>
<dbReference type="STRING" id="1278819.BHE19_12995"/>
<protein>
    <recommendedName>
        <fullName evidence="1">Methyltransferase FkbM domain-containing protein</fullName>
    </recommendedName>
</protein>
<comment type="caution">
    <text evidence="2">The sequence shown here is derived from an EMBL/GenBank/DDBJ whole genome shotgun (WGS) entry which is preliminary data.</text>
</comment>
<reference evidence="2" key="1">
    <citation type="submission" date="2016-09" db="EMBL/GenBank/DDBJ databases">
        <authorList>
            <person name="Capua I."/>
            <person name="De Benedictis P."/>
            <person name="Joannis T."/>
            <person name="Lombin L.H."/>
            <person name="Cattoli G."/>
        </authorList>
    </citation>
    <scope>NUCLEOTIDE SEQUENCE [LARGE SCALE GENOMIC DNA]</scope>
    <source>
        <strain evidence="2">MSU</strain>
    </source>
</reference>
<reference evidence="3 5" key="3">
    <citation type="submission" date="2016-11" db="EMBL/GenBank/DDBJ databases">
        <title>Whole genomes of Flavobacteriaceae.</title>
        <authorList>
            <person name="Stine C."/>
            <person name="Li C."/>
            <person name="Tadesse D."/>
        </authorList>
    </citation>
    <scope>NUCLEOTIDE SEQUENCE [LARGE SCALE GENOMIC DNA]</scope>
    <source>
        <strain evidence="3 5">ATCC BAA-2541</strain>
    </source>
</reference>
<sequence length="227" mass="26315">MVSRVKKAIKILINYSDKKTTPSPNELLQHNRVQPWFAVNGDQSLRLDYDLNSDSLVFDVGGYKGEFAADILCKYGSNIYVFEPIKDFFGIIESKFLKNKKVKSFNFGLAGENANLKISLSDNSSSIYLNGERTETIELKSIVEFLKAQDIKEVDLIKINVEGGEYELLESLLSNDFIKVFKNIQVQFHDFLIENAKERMNEIQMNLSITHKLTYQYEFVWENWERI</sequence>
<feature type="domain" description="Methyltransferase FkbM" evidence="1">
    <location>
        <begin position="59"/>
        <end position="216"/>
    </location>
</feature>
<dbReference type="Proteomes" id="UP000198319">
    <property type="component" value="Unassembled WGS sequence"/>
</dbReference>
<dbReference type="RefSeq" id="WP_070907849.1">
    <property type="nucleotide sequence ID" value="NZ_MIKE01000024.1"/>
</dbReference>